<dbReference type="AlphaFoldDB" id="A0A8B4Q7N5"/>
<keyword evidence="5" id="KW-1185">Reference proteome</keyword>
<name>A0A8B4Q7N5_9BACL</name>
<organism evidence="2 4">
    <name type="scientific">Kurthia zopfii</name>
    <dbReference type="NCBI Taxonomy" id="1650"/>
    <lineage>
        <taxon>Bacteria</taxon>
        <taxon>Bacillati</taxon>
        <taxon>Bacillota</taxon>
        <taxon>Bacilli</taxon>
        <taxon>Bacillales</taxon>
        <taxon>Caryophanaceae</taxon>
        <taxon>Kurthia</taxon>
    </lineage>
</organism>
<dbReference type="Pfam" id="PF22819">
    <property type="entry name" value="TcaA_5th"/>
    <property type="match status" value="1"/>
</dbReference>
<comment type="caution">
    <text evidence="2">The sequence shown here is derived from an EMBL/GenBank/DDBJ whole genome shotgun (WGS) entry which is preliminary data.</text>
</comment>
<sequence length="158" mass="18872">MNFKYIEDQIAADEKFEALDNLVMNNESKIDDFYQRFRQAHASDVNNHRYDAVSYYVVPGTELEKTYKGYFKDFKDGDEISNHSNYMSNLKAVNDTTYTFSTEENYTFFSHENETVEYFFKKQYTIVTSGDSYKVSKIDSEKINEKRYKTEEDDYDYD</sequence>
<reference evidence="2 4" key="1">
    <citation type="submission" date="2018-06" db="EMBL/GenBank/DDBJ databases">
        <authorList>
            <consortium name="Pathogen Informatics"/>
            <person name="Doyle S."/>
        </authorList>
    </citation>
    <scope>NUCLEOTIDE SEQUENCE [LARGE SCALE GENOMIC DNA]</scope>
    <source>
        <strain evidence="2 4">NCTC10597</strain>
    </source>
</reference>
<gene>
    <name evidence="3" type="ORF">DFR61_1155</name>
    <name evidence="2" type="ORF">NCTC10597_00429</name>
</gene>
<dbReference type="EMBL" id="UGNP01000001">
    <property type="protein sequence ID" value="STX08763.1"/>
    <property type="molecule type" value="Genomic_DNA"/>
</dbReference>
<accession>A0A8B4Q7N5</accession>
<evidence type="ECO:0000313" key="3">
    <source>
        <dbReference type="EMBL" id="TDR38630.1"/>
    </source>
</evidence>
<evidence type="ECO:0000259" key="1">
    <source>
        <dbReference type="Pfam" id="PF22819"/>
    </source>
</evidence>
<reference evidence="3 5" key="2">
    <citation type="submission" date="2019-03" db="EMBL/GenBank/DDBJ databases">
        <title>Genomic Encyclopedia of Type Strains, Phase IV (KMG-IV): sequencing the most valuable type-strain genomes for metagenomic binning, comparative biology and taxonomic classification.</title>
        <authorList>
            <person name="Goeker M."/>
        </authorList>
    </citation>
    <scope>NUCLEOTIDE SEQUENCE [LARGE SCALE GENOMIC DNA]</scope>
    <source>
        <strain evidence="3 5">DSM 20580</strain>
    </source>
</reference>
<dbReference type="InterPro" id="IPR054528">
    <property type="entry name" value="TcaA_5th"/>
</dbReference>
<evidence type="ECO:0000313" key="5">
    <source>
        <dbReference type="Proteomes" id="UP000294641"/>
    </source>
</evidence>
<dbReference type="RefSeq" id="WP_109349484.1">
    <property type="nucleotide sequence ID" value="NZ_BJUE01000041.1"/>
</dbReference>
<dbReference type="EMBL" id="SNZG01000015">
    <property type="protein sequence ID" value="TDR38630.1"/>
    <property type="molecule type" value="Genomic_DNA"/>
</dbReference>
<dbReference type="Proteomes" id="UP000294641">
    <property type="component" value="Unassembled WGS sequence"/>
</dbReference>
<dbReference type="Proteomes" id="UP000254330">
    <property type="component" value="Unassembled WGS sequence"/>
</dbReference>
<protein>
    <recommendedName>
        <fullName evidence="1">TcaA protein NTF2-like domain-containing protein</fullName>
    </recommendedName>
</protein>
<evidence type="ECO:0000313" key="4">
    <source>
        <dbReference type="Proteomes" id="UP000254330"/>
    </source>
</evidence>
<proteinExistence type="predicted"/>
<feature type="domain" description="TcaA protein NTF2-like" evidence="1">
    <location>
        <begin position="27"/>
        <end position="138"/>
    </location>
</feature>
<evidence type="ECO:0000313" key="2">
    <source>
        <dbReference type="EMBL" id="STX08763.1"/>
    </source>
</evidence>